<evidence type="ECO:0000259" key="1">
    <source>
        <dbReference type="PROSITE" id="PS50966"/>
    </source>
</evidence>
<protein>
    <recommendedName>
        <fullName evidence="1">SWIM-type domain-containing protein</fullName>
    </recommendedName>
</protein>
<name>A0A6J5L1L9_9CAUD</name>
<dbReference type="PROSITE" id="PS50966">
    <property type="entry name" value="ZF_SWIM"/>
    <property type="match status" value="1"/>
</dbReference>
<feature type="domain" description="SWIM-type" evidence="1">
    <location>
        <begin position="18"/>
        <end position="54"/>
    </location>
</feature>
<reference evidence="2" key="1">
    <citation type="submission" date="2020-04" db="EMBL/GenBank/DDBJ databases">
        <authorList>
            <person name="Chiriac C."/>
            <person name="Salcher M."/>
            <person name="Ghai R."/>
            <person name="Kavagutti S V."/>
        </authorList>
    </citation>
    <scope>NUCLEOTIDE SEQUENCE</scope>
</reference>
<evidence type="ECO:0000313" key="2">
    <source>
        <dbReference type="EMBL" id="CAB4128698.1"/>
    </source>
</evidence>
<dbReference type="GO" id="GO:0008270">
    <property type="term" value="F:zinc ion binding"/>
    <property type="evidence" value="ECO:0007669"/>
    <property type="project" value="InterPro"/>
</dbReference>
<proteinExistence type="predicted"/>
<sequence length="97" mass="11294">MDIQWRTIQLFLEEYGVVEVELDQDNNQKVRCTCPSFSKAARCKHTRYVKDSMDKNEGHYAIQIKADVDEDDAVQAMKNANSFRDFVVKYAKVEVID</sequence>
<dbReference type="InterPro" id="IPR007527">
    <property type="entry name" value="Znf_SWIM"/>
</dbReference>
<dbReference type="EMBL" id="LR796226">
    <property type="protein sequence ID" value="CAB4128698.1"/>
    <property type="molecule type" value="Genomic_DNA"/>
</dbReference>
<organism evidence="2">
    <name type="scientific">uncultured Caudovirales phage</name>
    <dbReference type="NCBI Taxonomy" id="2100421"/>
    <lineage>
        <taxon>Viruses</taxon>
        <taxon>Duplodnaviria</taxon>
        <taxon>Heunggongvirae</taxon>
        <taxon>Uroviricota</taxon>
        <taxon>Caudoviricetes</taxon>
        <taxon>Peduoviridae</taxon>
        <taxon>Maltschvirus</taxon>
        <taxon>Maltschvirus maltsch</taxon>
    </lineage>
</organism>
<accession>A0A6J5L1L9</accession>
<gene>
    <name evidence="2" type="ORF">UFOVP111_62</name>
</gene>